<dbReference type="STRING" id="1798539.A2994_01795"/>
<evidence type="ECO:0000256" key="5">
    <source>
        <dbReference type="ARBA" id="ARBA00023239"/>
    </source>
</evidence>
<dbReference type="EMBL" id="METE01000004">
    <property type="protein sequence ID" value="OGB85345.1"/>
    <property type="molecule type" value="Genomic_DNA"/>
</dbReference>
<comment type="cofactor">
    <cofactor evidence="1">
        <name>NAD(+)</name>
        <dbReference type="ChEBI" id="CHEBI:57540"/>
    </cofactor>
</comment>
<evidence type="ECO:0000313" key="10">
    <source>
        <dbReference type="Proteomes" id="UP000179010"/>
    </source>
</evidence>
<dbReference type="GO" id="GO:0046872">
    <property type="term" value="F:metal ion binding"/>
    <property type="evidence" value="ECO:0007669"/>
    <property type="project" value="UniProtKB-KW"/>
</dbReference>
<keyword evidence="3" id="KW-0479">Metal-binding</keyword>
<evidence type="ECO:0000256" key="1">
    <source>
        <dbReference type="ARBA" id="ARBA00001911"/>
    </source>
</evidence>
<protein>
    <submittedName>
        <fullName evidence="9">Uncharacterized protein</fullName>
    </submittedName>
</protein>
<evidence type="ECO:0000313" key="9">
    <source>
        <dbReference type="EMBL" id="OGB85345.1"/>
    </source>
</evidence>
<feature type="domain" description="3-dehydroquinate synthase N-terminal" evidence="7">
    <location>
        <begin position="78"/>
        <end position="180"/>
    </location>
</feature>
<keyword evidence="5" id="KW-0456">Lyase</keyword>
<dbReference type="InterPro" id="IPR030963">
    <property type="entry name" value="DHQ_synth_fam"/>
</dbReference>
<feature type="domain" description="3-dehydroquinate synthase C-terminal" evidence="8">
    <location>
        <begin position="183"/>
        <end position="326"/>
    </location>
</feature>
<dbReference type="GO" id="GO:0003856">
    <property type="term" value="F:3-dehydroquinate synthase activity"/>
    <property type="evidence" value="ECO:0007669"/>
    <property type="project" value="TreeGrafter"/>
</dbReference>
<evidence type="ECO:0000256" key="6">
    <source>
        <dbReference type="ARBA" id="ARBA00023285"/>
    </source>
</evidence>
<evidence type="ECO:0000259" key="7">
    <source>
        <dbReference type="Pfam" id="PF01761"/>
    </source>
</evidence>
<dbReference type="Gene3D" id="1.20.1090.10">
    <property type="entry name" value="Dehydroquinate synthase-like - alpha domain"/>
    <property type="match status" value="1"/>
</dbReference>
<dbReference type="SUPFAM" id="SSF56796">
    <property type="entry name" value="Dehydroquinate synthase-like"/>
    <property type="match status" value="1"/>
</dbReference>
<organism evidence="9 10">
    <name type="scientific">candidate division Kazan bacterium RIFCSPLOWO2_01_FULL_48_13</name>
    <dbReference type="NCBI Taxonomy" id="1798539"/>
    <lineage>
        <taxon>Bacteria</taxon>
        <taxon>Bacteria division Kazan-3B-28</taxon>
    </lineage>
</organism>
<reference evidence="9 10" key="1">
    <citation type="journal article" date="2016" name="Nat. Commun.">
        <title>Thousands of microbial genomes shed light on interconnected biogeochemical processes in an aquifer system.</title>
        <authorList>
            <person name="Anantharaman K."/>
            <person name="Brown C.T."/>
            <person name="Hug L.A."/>
            <person name="Sharon I."/>
            <person name="Castelle C.J."/>
            <person name="Probst A.J."/>
            <person name="Thomas B.C."/>
            <person name="Singh A."/>
            <person name="Wilkins M.J."/>
            <person name="Karaoz U."/>
            <person name="Brodie E.L."/>
            <person name="Williams K.H."/>
            <person name="Hubbard S.S."/>
            <person name="Banfield J.F."/>
        </authorList>
    </citation>
    <scope>NUCLEOTIDE SEQUENCE [LARGE SCALE GENOMIC DNA]</scope>
</reference>
<keyword evidence="4" id="KW-0520">NAD</keyword>
<dbReference type="InterPro" id="IPR030960">
    <property type="entry name" value="DHQS/DOIS_N"/>
</dbReference>
<keyword evidence="6" id="KW-0170">Cobalt</keyword>
<evidence type="ECO:0000256" key="2">
    <source>
        <dbReference type="ARBA" id="ARBA00001941"/>
    </source>
</evidence>
<dbReference type="Pfam" id="PF01761">
    <property type="entry name" value="DHQ_synthase"/>
    <property type="match status" value="1"/>
</dbReference>
<dbReference type="PANTHER" id="PTHR43622:SF1">
    <property type="entry name" value="3-DEHYDROQUINATE SYNTHASE"/>
    <property type="match status" value="1"/>
</dbReference>
<dbReference type="AlphaFoldDB" id="A0A1F4PNY7"/>
<name>A0A1F4PNY7_UNCK3</name>
<dbReference type="Proteomes" id="UP000179010">
    <property type="component" value="Unassembled WGS sequence"/>
</dbReference>
<dbReference type="PANTHER" id="PTHR43622">
    <property type="entry name" value="3-DEHYDROQUINATE SYNTHASE"/>
    <property type="match status" value="1"/>
</dbReference>
<comment type="cofactor">
    <cofactor evidence="2">
        <name>Co(2+)</name>
        <dbReference type="ChEBI" id="CHEBI:48828"/>
    </cofactor>
</comment>
<accession>A0A1F4PNY7</accession>
<gene>
    <name evidence="9" type="ORF">A2994_01795</name>
</gene>
<evidence type="ECO:0000256" key="3">
    <source>
        <dbReference type="ARBA" id="ARBA00022723"/>
    </source>
</evidence>
<dbReference type="CDD" id="cd08195">
    <property type="entry name" value="DHQS"/>
    <property type="match status" value="1"/>
</dbReference>
<dbReference type="Pfam" id="PF24621">
    <property type="entry name" value="DHQS_C"/>
    <property type="match status" value="1"/>
</dbReference>
<dbReference type="GO" id="GO:0009073">
    <property type="term" value="P:aromatic amino acid family biosynthetic process"/>
    <property type="evidence" value="ECO:0007669"/>
    <property type="project" value="InterPro"/>
</dbReference>
<dbReference type="PIRSF" id="PIRSF001455">
    <property type="entry name" value="DHQ_synth"/>
    <property type="match status" value="1"/>
</dbReference>
<evidence type="ECO:0000256" key="4">
    <source>
        <dbReference type="ARBA" id="ARBA00023027"/>
    </source>
</evidence>
<dbReference type="InterPro" id="IPR050071">
    <property type="entry name" value="Dehydroquinate_synthase"/>
</dbReference>
<proteinExistence type="predicted"/>
<sequence length="368" mass="41329">MLLIHETIRIHLPRVNQDIVVGNNFIPVLTKFIKDGQFDQLLLVVDAKVHESPRVKMMAGRLKRSLKIPLILLADTIRKDYNQVGRVLHRMRKFPLSRQSCLVVIGGGHLGDLMGFIASVYMRGITMVYVPTTLMSQGDSIIGKVAINFMGEKNLIGSFYSPRYTICDANFLDSLSPRQIVCGLVEVWKHAIVGRHTSLLGKVEHLLITGQFTKLPLDIISESLTVKTHFVKSDPYDANGHHRALSLGHTIANYLERDPMINHGEAVAYGILFAALIARRMQKLKKSRLESIVDTFGLFHRYVEKDRRVVKQMTSSNLLAVLSMDKINTRGCYNFIIPTDSGWGIARNVGVELIKDVVSDFVARVNAL</sequence>
<comment type="caution">
    <text evidence="9">The sequence shown here is derived from an EMBL/GenBank/DDBJ whole genome shotgun (WGS) entry which is preliminary data.</text>
</comment>
<dbReference type="InterPro" id="IPR056179">
    <property type="entry name" value="DHQS_C"/>
</dbReference>
<dbReference type="Gene3D" id="3.40.50.1970">
    <property type="match status" value="1"/>
</dbReference>
<evidence type="ECO:0000259" key="8">
    <source>
        <dbReference type="Pfam" id="PF24621"/>
    </source>
</evidence>